<name>A0AAD8USQ5_GLOAC</name>
<organism evidence="1 2">
    <name type="scientific">Glomerella acutata</name>
    <name type="common">Colletotrichum acutatum</name>
    <dbReference type="NCBI Taxonomy" id="27357"/>
    <lineage>
        <taxon>Eukaryota</taxon>
        <taxon>Fungi</taxon>
        <taxon>Dikarya</taxon>
        <taxon>Ascomycota</taxon>
        <taxon>Pezizomycotina</taxon>
        <taxon>Sordariomycetes</taxon>
        <taxon>Hypocreomycetidae</taxon>
        <taxon>Glomerellales</taxon>
        <taxon>Glomerellaceae</taxon>
        <taxon>Colletotrichum</taxon>
        <taxon>Colletotrichum acutatum species complex</taxon>
    </lineage>
</organism>
<proteinExistence type="predicted"/>
<gene>
    <name evidence="1" type="ORF">BDZ83DRAFT_150369</name>
</gene>
<dbReference type="AlphaFoldDB" id="A0AAD8USQ5"/>
<comment type="caution">
    <text evidence="1">The sequence shown here is derived from an EMBL/GenBank/DDBJ whole genome shotgun (WGS) entry which is preliminary data.</text>
</comment>
<protein>
    <submittedName>
        <fullName evidence="1">Uncharacterized protein</fullName>
    </submittedName>
</protein>
<accession>A0AAD8USQ5</accession>
<reference evidence="1" key="1">
    <citation type="submission" date="2021-12" db="EMBL/GenBank/DDBJ databases">
        <title>Comparative genomics, transcriptomics and evolutionary studies reveal genomic signatures of adaptation to plant cell wall in hemibiotrophic fungi.</title>
        <authorList>
            <consortium name="DOE Joint Genome Institute"/>
            <person name="Baroncelli R."/>
            <person name="Diaz J.F."/>
            <person name="Benocci T."/>
            <person name="Peng M."/>
            <person name="Battaglia E."/>
            <person name="Haridas S."/>
            <person name="Andreopoulos W."/>
            <person name="Labutti K."/>
            <person name="Pangilinan J."/>
            <person name="Floch G.L."/>
            <person name="Makela M.R."/>
            <person name="Henrissat B."/>
            <person name="Grigoriev I.V."/>
            <person name="Crouch J.A."/>
            <person name="De Vries R.P."/>
            <person name="Sukno S.A."/>
            <person name="Thon M.R."/>
        </authorList>
    </citation>
    <scope>NUCLEOTIDE SEQUENCE</scope>
    <source>
        <strain evidence="1">CBS 112980</strain>
    </source>
</reference>
<keyword evidence="2" id="KW-1185">Reference proteome</keyword>
<evidence type="ECO:0000313" key="1">
    <source>
        <dbReference type="EMBL" id="KAK1728122.1"/>
    </source>
</evidence>
<sequence length="199" mass="22636">MGFLNDFVPFSLGSVIKWDRSSRSTSVPKSRSRTRFHRPSAKVPDTEVVVHHLYNPPKKRRPTDANFPPVCRNIVCVSVRLHAWHGERPLRVLLASRRSRLVSSSNRIKRLTDRIQVHIWEDGDFSIGQRSLKLAEEDSIFSLPLPVVSYMVLGVAMPTDLVTQDNILPAFLSLPSYSPQKIRAQRLDTVPRHGPLLKT</sequence>
<dbReference type="GeneID" id="85385221"/>
<dbReference type="Proteomes" id="UP001244207">
    <property type="component" value="Unassembled WGS sequence"/>
</dbReference>
<dbReference type="RefSeq" id="XP_060368177.1">
    <property type="nucleotide sequence ID" value="XM_060501322.1"/>
</dbReference>
<dbReference type="EMBL" id="JAHMHS010000019">
    <property type="protein sequence ID" value="KAK1728122.1"/>
    <property type="molecule type" value="Genomic_DNA"/>
</dbReference>
<evidence type="ECO:0000313" key="2">
    <source>
        <dbReference type="Proteomes" id="UP001244207"/>
    </source>
</evidence>